<dbReference type="Pfam" id="PF07676">
    <property type="entry name" value="PD40"/>
    <property type="match status" value="3"/>
</dbReference>
<keyword evidence="6" id="KW-1185">Reference proteome</keyword>
<dbReference type="Gene3D" id="2.120.10.30">
    <property type="entry name" value="TolB, C-terminal domain"/>
    <property type="match status" value="2"/>
</dbReference>
<dbReference type="InterPro" id="IPR001375">
    <property type="entry name" value="Peptidase_S9_cat"/>
</dbReference>
<dbReference type="SUPFAM" id="SSF53474">
    <property type="entry name" value="alpha/beta-Hydrolases"/>
    <property type="match status" value="1"/>
</dbReference>
<protein>
    <submittedName>
        <fullName evidence="5">Peptidase S9</fullName>
    </submittedName>
</protein>
<accession>A0ABR7M6B3</accession>
<feature type="signal peptide" evidence="3">
    <location>
        <begin position="1"/>
        <end position="19"/>
    </location>
</feature>
<gene>
    <name evidence="5" type="ORF">BC349_04220</name>
</gene>
<dbReference type="Proteomes" id="UP000765802">
    <property type="component" value="Unassembled WGS sequence"/>
</dbReference>
<dbReference type="PANTHER" id="PTHR42776">
    <property type="entry name" value="SERINE PEPTIDASE S9 FAMILY MEMBER"/>
    <property type="match status" value="1"/>
</dbReference>
<keyword evidence="2" id="KW-0645">Protease</keyword>
<dbReference type="SUPFAM" id="SSF82171">
    <property type="entry name" value="DPP6 N-terminal domain-like"/>
    <property type="match status" value="1"/>
</dbReference>
<dbReference type="InterPro" id="IPR011042">
    <property type="entry name" value="6-blade_b-propeller_TolB-like"/>
</dbReference>
<keyword evidence="2" id="KW-0720">Serine protease</keyword>
<evidence type="ECO:0000313" key="6">
    <source>
        <dbReference type="Proteomes" id="UP000765802"/>
    </source>
</evidence>
<dbReference type="EMBL" id="MBUA01000001">
    <property type="protein sequence ID" value="MBC6490161.1"/>
    <property type="molecule type" value="Genomic_DNA"/>
</dbReference>
<keyword evidence="3" id="KW-0732">Signal</keyword>
<evidence type="ECO:0000256" key="1">
    <source>
        <dbReference type="ARBA" id="ARBA00022801"/>
    </source>
</evidence>
<evidence type="ECO:0000256" key="2">
    <source>
        <dbReference type="ARBA" id="ARBA00022825"/>
    </source>
</evidence>
<keyword evidence="1" id="KW-0378">Hydrolase</keyword>
<sequence>MKSSKFLVGLLLFSMAANAQTKRPLSPSDIYRLQHPSSPQVSPDGNWVLYELRSPDSTKDRFTKDLWMTSWDGKEQVQLTYEPSGESNARWSPDGKYISFTAKRGEDKYSQIYLLNTKGGEAKKLTNIKGGIGDYEWSPSGDRIVMTISDPDYADSASTKIRKPYVISRYHFKQDYQGYLDSTATHLYIFDLATKKLDTLTKGIYSETQPAFSPDGKRIAFTSNRTAVPDNNENTDIYVMDAKPGAAAVKLTTWSGEDFRPVWSPDGQTIAYLQSSSDEPFTMYGHPLLAVIPSSGGDKKILSAALDRPLRNIHWSKDGRTIVGLMEDDRQVQLVSFDAVTGMNARLTSGDHSFYDLEPNTAKNSWITVMSTAHQPAEIFAVEGGEPRRLTQIQDSFLAPLVLPKVEGFKSKSKDGTIVSGILYTPHDAVAGKKLPLMIFIHGGPVAQDEFDFDMTRMVYASAGYAVAAVNYRGSSGRGISYIRAIYGDWGNREVMDIIGVANHLVAAGIVDENRMGLAGWSYGGISTNYTIATDSRFKAAVSGAGSSLQLSMYGSDQYITQYEKELGVPWKNKDKWLALSYPFFKADKIKTPTLFMASQSDFNVPVIGAEQMYQAFKSLNIPTGLIIYPNQNHGISVPSYLKDRFQRHIYWFDKYLK</sequence>
<dbReference type="InterPro" id="IPR029058">
    <property type="entry name" value="AB_hydrolase_fold"/>
</dbReference>
<feature type="domain" description="Peptidase S9 prolyl oligopeptidase catalytic" evidence="4">
    <location>
        <begin position="453"/>
        <end position="658"/>
    </location>
</feature>
<dbReference type="InterPro" id="IPR011659">
    <property type="entry name" value="WD40"/>
</dbReference>
<evidence type="ECO:0000259" key="4">
    <source>
        <dbReference type="Pfam" id="PF00326"/>
    </source>
</evidence>
<dbReference type="Pfam" id="PF00326">
    <property type="entry name" value="Peptidase_S9"/>
    <property type="match status" value="1"/>
</dbReference>
<comment type="caution">
    <text evidence="5">The sequence shown here is derived from an EMBL/GenBank/DDBJ whole genome shotgun (WGS) entry which is preliminary data.</text>
</comment>
<proteinExistence type="predicted"/>
<reference evidence="5 6" key="1">
    <citation type="submission" date="2016-07" db="EMBL/GenBank/DDBJ databases">
        <title>Genome analysis of Flavihumibacter stibioxidans YS-17.</title>
        <authorList>
            <person name="Shi K."/>
            <person name="Han Y."/>
            <person name="Wang G."/>
        </authorList>
    </citation>
    <scope>NUCLEOTIDE SEQUENCE [LARGE SCALE GENOMIC DNA]</scope>
    <source>
        <strain evidence="5 6">YS-17</strain>
    </source>
</reference>
<dbReference type="Gene3D" id="3.40.50.1820">
    <property type="entry name" value="alpha/beta hydrolase"/>
    <property type="match status" value="1"/>
</dbReference>
<dbReference type="RefSeq" id="WP_187255486.1">
    <property type="nucleotide sequence ID" value="NZ_JBHULF010000006.1"/>
</dbReference>
<dbReference type="PANTHER" id="PTHR42776:SF27">
    <property type="entry name" value="DIPEPTIDYL PEPTIDASE FAMILY MEMBER 6"/>
    <property type="match status" value="1"/>
</dbReference>
<name>A0ABR7M6B3_9BACT</name>
<evidence type="ECO:0000256" key="3">
    <source>
        <dbReference type="SAM" id="SignalP"/>
    </source>
</evidence>
<feature type="chain" id="PRO_5047050999" evidence="3">
    <location>
        <begin position="20"/>
        <end position="658"/>
    </location>
</feature>
<organism evidence="5 6">
    <name type="scientific">Flavihumibacter stibioxidans</name>
    <dbReference type="NCBI Taxonomy" id="1834163"/>
    <lineage>
        <taxon>Bacteria</taxon>
        <taxon>Pseudomonadati</taxon>
        <taxon>Bacteroidota</taxon>
        <taxon>Chitinophagia</taxon>
        <taxon>Chitinophagales</taxon>
        <taxon>Chitinophagaceae</taxon>
        <taxon>Flavihumibacter</taxon>
    </lineage>
</organism>
<evidence type="ECO:0000313" key="5">
    <source>
        <dbReference type="EMBL" id="MBC6490161.1"/>
    </source>
</evidence>